<evidence type="ECO:0000313" key="3">
    <source>
        <dbReference type="EMBL" id="KYN31609.1"/>
    </source>
</evidence>
<dbReference type="Pfam" id="PF26215">
    <property type="entry name" value="HTH_animal"/>
    <property type="match status" value="1"/>
</dbReference>
<evidence type="ECO:0000313" key="4">
    <source>
        <dbReference type="Proteomes" id="UP000078541"/>
    </source>
</evidence>
<accession>A0A195EUQ2</accession>
<name>A0A195EUQ2_9HYME</name>
<evidence type="ECO:0000259" key="1">
    <source>
        <dbReference type="Pfam" id="PF17906"/>
    </source>
</evidence>
<dbReference type="InterPro" id="IPR041426">
    <property type="entry name" value="Mos1_HTH"/>
</dbReference>
<feature type="domain" description="Mos1 transposase HTH" evidence="1">
    <location>
        <begin position="5"/>
        <end position="28"/>
    </location>
</feature>
<dbReference type="Proteomes" id="UP000078541">
    <property type="component" value="Unassembled WGS sequence"/>
</dbReference>
<protein>
    <submittedName>
        <fullName evidence="3">Uncharacterized protein</fullName>
    </submittedName>
</protein>
<dbReference type="Gene3D" id="1.10.10.1450">
    <property type="match status" value="1"/>
</dbReference>
<evidence type="ECO:0000259" key="2">
    <source>
        <dbReference type="Pfam" id="PF26215"/>
    </source>
</evidence>
<feature type="domain" description="Helix-turn-helix" evidence="2">
    <location>
        <begin position="46"/>
        <end position="103"/>
    </location>
</feature>
<proteinExistence type="predicted"/>
<dbReference type="AlphaFoldDB" id="A0A195EUQ2"/>
<sequence>MESEKQHFRHILLFYYRKGKNAVQARKNYGSFIFDWYRKPTFSEGFLNFNSNHPMAQKKGTIFSLVDRAFLLSDFRFHTQNLTFIINILLDNDYPLTFVFNIVNQRIKNLIKNRHITHKVLADNVCTNESAS</sequence>
<gene>
    <name evidence="3" type="ORF">ALC56_14107</name>
</gene>
<keyword evidence="4" id="KW-1185">Reference proteome</keyword>
<dbReference type="Pfam" id="PF17906">
    <property type="entry name" value="HTH_48"/>
    <property type="match status" value="1"/>
</dbReference>
<dbReference type="STRING" id="34720.A0A195EUQ2"/>
<reference evidence="3 4" key="1">
    <citation type="submission" date="2016-03" db="EMBL/GenBank/DDBJ databases">
        <title>Trachymyrmex septentrionalis WGS genome.</title>
        <authorList>
            <person name="Nygaard S."/>
            <person name="Hu H."/>
            <person name="Boomsma J."/>
            <person name="Zhang G."/>
        </authorList>
    </citation>
    <scope>NUCLEOTIDE SEQUENCE [LARGE SCALE GENOMIC DNA]</scope>
    <source>
        <strain evidence="3">Tsep2-gDNA-1</strain>
        <tissue evidence="3">Whole body</tissue>
    </source>
</reference>
<organism evidence="3 4">
    <name type="scientific">Trachymyrmex septentrionalis</name>
    <dbReference type="NCBI Taxonomy" id="34720"/>
    <lineage>
        <taxon>Eukaryota</taxon>
        <taxon>Metazoa</taxon>
        <taxon>Ecdysozoa</taxon>
        <taxon>Arthropoda</taxon>
        <taxon>Hexapoda</taxon>
        <taxon>Insecta</taxon>
        <taxon>Pterygota</taxon>
        <taxon>Neoptera</taxon>
        <taxon>Endopterygota</taxon>
        <taxon>Hymenoptera</taxon>
        <taxon>Apocrita</taxon>
        <taxon>Aculeata</taxon>
        <taxon>Formicoidea</taxon>
        <taxon>Formicidae</taxon>
        <taxon>Myrmicinae</taxon>
        <taxon>Trachymyrmex</taxon>
    </lineage>
</organism>
<dbReference type="InterPro" id="IPR058912">
    <property type="entry name" value="HTH_animal"/>
</dbReference>
<dbReference type="EMBL" id="KQ981975">
    <property type="protein sequence ID" value="KYN31609.1"/>
    <property type="molecule type" value="Genomic_DNA"/>
</dbReference>